<comment type="caution">
    <text evidence="2">The sequence shown here is derived from an EMBL/GenBank/DDBJ whole genome shotgun (WGS) entry which is preliminary data.</text>
</comment>
<dbReference type="AlphaFoldDB" id="A0A4C1X6X5"/>
<feature type="transmembrane region" description="Helical" evidence="1">
    <location>
        <begin position="20"/>
        <end position="43"/>
    </location>
</feature>
<keyword evidence="3" id="KW-1185">Reference proteome</keyword>
<keyword evidence="1" id="KW-0472">Membrane</keyword>
<sequence>MVLRTSGLKPHVALTALDNTLYMMVVFSQALVTWGVNVSFLSIFKPRRSISLTRLIRSPCAQLGRRTLVFLISIIKFLFDEMNLNLYFTPQLYTVPDDNLPVSKVASNHALEILEGILCPALRREDILRRLWLWHYMPLEATSILSTVLHSIWSKSIAR</sequence>
<dbReference type="Proteomes" id="UP000299102">
    <property type="component" value="Unassembled WGS sequence"/>
</dbReference>
<reference evidence="2 3" key="1">
    <citation type="journal article" date="2019" name="Commun. Biol.">
        <title>The bagworm genome reveals a unique fibroin gene that provides high tensile strength.</title>
        <authorList>
            <person name="Kono N."/>
            <person name="Nakamura H."/>
            <person name="Ohtoshi R."/>
            <person name="Tomita M."/>
            <person name="Numata K."/>
            <person name="Arakawa K."/>
        </authorList>
    </citation>
    <scope>NUCLEOTIDE SEQUENCE [LARGE SCALE GENOMIC DNA]</scope>
</reference>
<accession>A0A4C1X6X5</accession>
<feature type="transmembrane region" description="Helical" evidence="1">
    <location>
        <begin position="133"/>
        <end position="153"/>
    </location>
</feature>
<keyword evidence="1" id="KW-1133">Transmembrane helix</keyword>
<evidence type="ECO:0000313" key="2">
    <source>
        <dbReference type="EMBL" id="GBP58790.1"/>
    </source>
</evidence>
<protein>
    <submittedName>
        <fullName evidence="2">Uncharacterized protein</fullName>
    </submittedName>
</protein>
<gene>
    <name evidence="2" type="ORF">EVAR_25863_1</name>
</gene>
<evidence type="ECO:0000256" key="1">
    <source>
        <dbReference type="SAM" id="Phobius"/>
    </source>
</evidence>
<evidence type="ECO:0000313" key="3">
    <source>
        <dbReference type="Proteomes" id="UP000299102"/>
    </source>
</evidence>
<proteinExistence type="predicted"/>
<keyword evidence="1" id="KW-0812">Transmembrane</keyword>
<dbReference type="EMBL" id="BGZK01000744">
    <property type="protein sequence ID" value="GBP58790.1"/>
    <property type="molecule type" value="Genomic_DNA"/>
</dbReference>
<organism evidence="2 3">
    <name type="scientific">Eumeta variegata</name>
    <name type="common">Bagworm moth</name>
    <name type="synonym">Eumeta japonica</name>
    <dbReference type="NCBI Taxonomy" id="151549"/>
    <lineage>
        <taxon>Eukaryota</taxon>
        <taxon>Metazoa</taxon>
        <taxon>Ecdysozoa</taxon>
        <taxon>Arthropoda</taxon>
        <taxon>Hexapoda</taxon>
        <taxon>Insecta</taxon>
        <taxon>Pterygota</taxon>
        <taxon>Neoptera</taxon>
        <taxon>Endopterygota</taxon>
        <taxon>Lepidoptera</taxon>
        <taxon>Glossata</taxon>
        <taxon>Ditrysia</taxon>
        <taxon>Tineoidea</taxon>
        <taxon>Psychidae</taxon>
        <taxon>Oiketicinae</taxon>
        <taxon>Eumeta</taxon>
    </lineage>
</organism>
<name>A0A4C1X6X5_EUMVA</name>